<dbReference type="KEGG" id="blen:NCTC4824_00924"/>
<organism evidence="1 2">
    <name type="scientific">Lederbergia lenta</name>
    <name type="common">Bacillus lentus</name>
    <dbReference type="NCBI Taxonomy" id="1467"/>
    <lineage>
        <taxon>Bacteria</taxon>
        <taxon>Bacillati</taxon>
        <taxon>Bacillota</taxon>
        <taxon>Bacilli</taxon>
        <taxon>Bacillales</taxon>
        <taxon>Bacillaceae</taxon>
        <taxon>Lederbergia</taxon>
    </lineage>
</organism>
<dbReference type="InterPro" id="IPR036249">
    <property type="entry name" value="Thioredoxin-like_sf"/>
</dbReference>
<dbReference type="Pfam" id="PF14595">
    <property type="entry name" value="Thioredoxin_9"/>
    <property type="match status" value="1"/>
</dbReference>
<dbReference type="Proteomes" id="UP000249134">
    <property type="component" value="Chromosome 1"/>
</dbReference>
<dbReference type="SUPFAM" id="SSF52833">
    <property type="entry name" value="Thioredoxin-like"/>
    <property type="match status" value="1"/>
</dbReference>
<gene>
    <name evidence="1" type="ORF">NCTC4824_00924</name>
</gene>
<dbReference type="STRING" id="1348624.GCA_001591545_00024"/>
<sequence length="183" mass="21660">MTLNNWYDKAMSRDEYINAMETNKENLQLILNQFEVPADDEAYFKKLRDEKLRVIVLTEDWCGDAMLNIPILLKLAEKSGMEVRMLLRDQNLELMDQYLTNGTARAIPIFIFIDQEGKERTFWGPRAETVQHFVDQQRAKMPPKDDVSFPEKQKEMIQQMTKKYTEDPTVWEEVYQSIKRALS</sequence>
<accession>A0A2X4YP66</accession>
<evidence type="ECO:0000313" key="1">
    <source>
        <dbReference type="EMBL" id="SQI53485.1"/>
    </source>
</evidence>
<evidence type="ECO:0000313" key="2">
    <source>
        <dbReference type="Proteomes" id="UP000249134"/>
    </source>
</evidence>
<dbReference type="Gene3D" id="3.40.30.10">
    <property type="entry name" value="Glutaredoxin"/>
    <property type="match status" value="1"/>
</dbReference>
<dbReference type="EMBL" id="LS483476">
    <property type="protein sequence ID" value="SQI53485.1"/>
    <property type="molecule type" value="Genomic_DNA"/>
</dbReference>
<dbReference type="RefSeq" id="WP_066135691.1">
    <property type="nucleotide sequence ID" value="NZ_CBCSGM010000001.1"/>
</dbReference>
<dbReference type="AlphaFoldDB" id="A0A2X4YP66"/>
<keyword evidence="2" id="KW-1185">Reference proteome</keyword>
<reference evidence="1 2" key="1">
    <citation type="submission" date="2018-06" db="EMBL/GenBank/DDBJ databases">
        <authorList>
            <consortium name="Pathogen Informatics"/>
            <person name="Doyle S."/>
        </authorList>
    </citation>
    <scope>NUCLEOTIDE SEQUENCE [LARGE SCALE GENOMIC DNA]</scope>
    <source>
        <strain evidence="1 2">NCTC4824</strain>
    </source>
</reference>
<protein>
    <submittedName>
        <fullName evidence="1">Thioredoxin</fullName>
    </submittedName>
</protein>
<name>A0A2X4YP66_LEDLE</name>
<proteinExistence type="predicted"/>